<accession>A0A6A4R0Q9</accession>
<feature type="region of interest" description="Disordered" evidence="1">
    <location>
        <begin position="336"/>
        <end position="389"/>
    </location>
</feature>
<reference evidence="3" key="1">
    <citation type="journal article" date="2020" name="Nat. Commun.">
        <title>Genome sequence of the cluster root forming white lupin.</title>
        <authorList>
            <person name="Hufnagel B."/>
            <person name="Marques A."/>
            <person name="Soriano A."/>
            <person name="Marques L."/>
            <person name="Divol F."/>
            <person name="Doumas P."/>
            <person name="Sallet E."/>
            <person name="Mancinotti D."/>
            <person name="Carrere S."/>
            <person name="Marande W."/>
            <person name="Arribat S."/>
            <person name="Keller J."/>
            <person name="Huneau C."/>
            <person name="Blein T."/>
            <person name="Aime D."/>
            <person name="Laguerre M."/>
            <person name="Taylor J."/>
            <person name="Schubert V."/>
            <person name="Nelson M."/>
            <person name="Geu-Flores F."/>
            <person name="Crespi M."/>
            <person name="Gallardo-Guerrero K."/>
            <person name="Delaux P.-M."/>
            <person name="Salse J."/>
            <person name="Berges H."/>
            <person name="Guyot R."/>
            <person name="Gouzy J."/>
            <person name="Peret B."/>
        </authorList>
    </citation>
    <scope>NUCLEOTIDE SEQUENCE [LARGE SCALE GENOMIC DNA]</scope>
    <source>
        <strain evidence="3">cv. Amiga</strain>
    </source>
</reference>
<sequence>MEIEKKRSKGSFLSFFDWNVKSRKKLFSDNPNLPEVSKQGKENLENMPKSQLNKINVHDHSGGNPSNIASCDVKYASSVNSDEGHGTQAPGLVARLMGLDSLPASTVSELSLSSTSLYGSNSLGSSHSHEGDLHLMDDYYPVDYINMPLKVDKSSLVVMESKAQKVGIKRFQSEMLPPKSAKPIPVTHNKLVSSVTSHGYIPPKNAAHMKVDTKINEASPLPYMRNRKSSVGPSSVHLKNLDLNGKPSEESNDLYKSTSTFKGSRDPVNNGSRHIVSKGKSVSLPTLSEENNCRKKLSTSQKKTTADQARVMQRKACTGSTSNVLVQNNQKQICVTNKGNSTSKMDSNKPTRTWSSESSTGSKKSTNNGAVNANIEPKRSRTTVTGTQKEFPVSKRKIIAEKKRYNSRDVQNEARSFDNAAKVFDSMSIKCFVTTDGSIDQDAFNMKESKDVVSFTFTSPLRRSMPESQSCTEQLMETKNGIDVNSLDHSDKLYPKELSLSPPRLDIIDGNDLSSLLDKKLQELTFRINSPQCTLATEGSPSGLRSSLEDKFHSLVCATAREHDTSFHPNLLSNELDNMHDNGCSSSHNSALNIYQQHKTSEPMERPSCSSSGESGNELGSPRSRAVTDFDNPFVNESCLDCEDSRTYGSTVYCSMQDEEVSNSSPINEYVSLENEVYEKSSSTARQGNTTIEELTRMSILVDFTRSTWNIELEYVKDILTNAELMAEEFVVGQTDKIIMPNLFDVLENHSNETENYNKEYSKLERKVLFDTICECLELRCRKAFVGSCKKWPIWMASVKRTNRLAEELYKEMVGFKSMEEETMVDEIVSKDMNTGLGTWLDFDIEAFQEGLDVELHIVTYLINELVADLLYV</sequence>
<organism evidence="2 3">
    <name type="scientific">Lupinus albus</name>
    <name type="common">White lupine</name>
    <name type="synonym">Lupinus termis</name>
    <dbReference type="NCBI Taxonomy" id="3870"/>
    <lineage>
        <taxon>Eukaryota</taxon>
        <taxon>Viridiplantae</taxon>
        <taxon>Streptophyta</taxon>
        <taxon>Embryophyta</taxon>
        <taxon>Tracheophyta</taxon>
        <taxon>Spermatophyta</taxon>
        <taxon>Magnoliopsida</taxon>
        <taxon>eudicotyledons</taxon>
        <taxon>Gunneridae</taxon>
        <taxon>Pentapetalae</taxon>
        <taxon>rosids</taxon>
        <taxon>fabids</taxon>
        <taxon>Fabales</taxon>
        <taxon>Fabaceae</taxon>
        <taxon>Papilionoideae</taxon>
        <taxon>50 kb inversion clade</taxon>
        <taxon>genistoids sensu lato</taxon>
        <taxon>core genistoids</taxon>
        <taxon>Genisteae</taxon>
        <taxon>Lupinus</taxon>
    </lineage>
</organism>
<dbReference type="Proteomes" id="UP000447434">
    <property type="component" value="Chromosome 2"/>
</dbReference>
<feature type="region of interest" description="Disordered" evidence="1">
    <location>
        <begin position="223"/>
        <end position="283"/>
    </location>
</feature>
<dbReference type="PANTHER" id="PTHR21726">
    <property type="entry name" value="PHOSPHATIDYLINOSITOL N-ACETYLGLUCOSAMINYLTRANSFERASE SUBUNIT P DOWN SYNDROME CRITICAL REGION PROTEIN 5 -RELATED"/>
    <property type="match status" value="1"/>
</dbReference>
<feature type="compositionally biased region" description="Polar residues" evidence="1">
    <location>
        <begin position="336"/>
        <end position="354"/>
    </location>
</feature>
<protein>
    <submittedName>
        <fullName evidence="2">Uncharacterized protein</fullName>
    </submittedName>
</protein>
<dbReference type="PANTHER" id="PTHR21726:SF57">
    <property type="entry name" value="SERINE-RICH ADHESIN FOR PLATELETS-LIKE PROTEIN"/>
    <property type="match status" value="1"/>
</dbReference>
<evidence type="ECO:0000313" key="2">
    <source>
        <dbReference type="EMBL" id="KAE9618934.1"/>
    </source>
</evidence>
<name>A0A6A4R0Q9_LUPAL</name>
<feature type="region of interest" description="Disordered" evidence="1">
    <location>
        <begin position="598"/>
        <end position="626"/>
    </location>
</feature>
<dbReference type="Pfam" id="PF14383">
    <property type="entry name" value="VARLMGL"/>
    <property type="match status" value="1"/>
</dbReference>
<evidence type="ECO:0000313" key="3">
    <source>
        <dbReference type="Proteomes" id="UP000447434"/>
    </source>
</evidence>
<dbReference type="Pfam" id="PF14309">
    <property type="entry name" value="DUF4378"/>
    <property type="match status" value="1"/>
</dbReference>
<proteinExistence type="predicted"/>
<feature type="compositionally biased region" description="Low complexity" evidence="1">
    <location>
        <begin position="355"/>
        <end position="369"/>
    </location>
</feature>
<dbReference type="AlphaFoldDB" id="A0A6A4R0Q9"/>
<feature type="compositionally biased region" description="Low complexity" evidence="1">
    <location>
        <begin position="606"/>
        <end position="621"/>
    </location>
</feature>
<gene>
    <name evidence="2" type="ORF">Lalb_Chr02g0147901</name>
</gene>
<feature type="compositionally biased region" description="Polar residues" evidence="1">
    <location>
        <begin position="254"/>
        <end position="272"/>
    </location>
</feature>
<evidence type="ECO:0000256" key="1">
    <source>
        <dbReference type="SAM" id="MobiDB-lite"/>
    </source>
</evidence>
<dbReference type="InterPro" id="IPR032795">
    <property type="entry name" value="DUF3741-assoc"/>
</dbReference>
<keyword evidence="3" id="KW-1185">Reference proteome</keyword>
<comment type="caution">
    <text evidence="2">The sequence shown here is derived from an EMBL/GenBank/DDBJ whole genome shotgun (WGS) entry which is preliminary data.</text>
</comment>
<dbReference type="EMBL" id="WOCE01000002">
    <property type="protein sequence ID" value="KAE9618934.1"/>
    <property type="molecule type" value="Genomic_DNA"/>
</dbReference>
<dbReference type="OrthoDB" id="765769at2759"/>
<dbReference type="InterPro" id="IPR025486">
    <property type="entry name" value="DUF4378"/>
</dbReference>